<feature type="coiled-coil region" evidence="1">
    <location>
        <begin position="37"/>
        <end position="64"/>
    </location>
</feature>
<reference evidence="2 3" key="1">
    <citation type="journal article" date="2018" name="Sci. Rep.">
        <title>Genomic signatures of local adaptation to the degree of environmental predictability in rotifers.</title>
        <authorList>
            <person name="Franch-Gras L."/>
            <person name="Hahn C."/>
            <person name="Garcia-Roger E.M."/>
            <person name="Carmona M.J."/>
            <person name="Serra M."/>
            <person name="Gomez A."/>
        </authorList>
    </citation>
    <scope>NUCLEOTIDE SEQUENCE [LARGE SCALE GENOMIC DNA]</scope>
    <source>
        <strain evidence="2">HYR1</strain>
    </source>
</reference>
<evidence type="ECO:0000313" key="3">
    <source>
        <dbReference type="Proteomes" id="UP000276133"/>
    </source>
</evidence>
<organism evidence="2 3">
    <name type="scientific">Brachionus plicatilis</name>
    <name type="common">Marine rotifer</name>
    <name type="synonym">Brachionus muelleri</name>
    <dbReference type="NCBI Taxonomy" id="10195"/>
    <lineage>
        <taxon>Eukaryota</taxon>
        <taxon>Metazoa</taxon>
        <taxon>Spiralia</taxon>
        <taxon>Gnathifera</taxon>
        <taxon>Rotifera</taxon>
        <taxon>Eurotatoria</taxon>
        <taxon>Monogononta</taxon>
        <taxon>Pseudotrocha</taxon>
        <taxon>Ploima</taxon>
        <taxon>Brachionidae</taxon>
        <taxon>Brachionus</taxon>
    </lineage>
</organism>
<gene>
    <name evidence="2" type="ORF">BpHYR1_037018</name>
</gene>
<keyword evidence="1" id="KW-0175">Coiled coil</keyword>
<dbReference type="AlphaFoldDB" id="A0A3M7SMI1"/>
<proteinExistence type="predicted"/>
<dbReference type="EMBL" id="REGN01001111">
    <property type="protein sequence ID" value="RNA36922.1"/>
    <property type="molecule type" value="Genomic_DNA"/>
</dbReference>
<evidence type="ECO:0000256" key="1">
    <source>
        <dbReference type="SAM" id="Coils"/>
    </source>
</evidence>
<sequence length="269" mass="30874">MDIGFLEGDKLPKLGSGNNSQTSRDLIAWSLNISNLVKELVNEIKSLKESNMAKDEKIAALERSLNQNGKNNGAMTYADLFKSSNKETEAVIISKITKESNQKSKIDKNITISGIIECNHDSKEDRDNHARNEVEKIFTKIRVSKEKMVKVYRLPKRSNHVDLSTSPNTLTPTWTSKVIVEMIDSDSQKSTLIAAKVLKEYDDYRNIYINQDKTLNERLIESKLRSERNKRNDGLNSVSGRHRFQDDGEKKWYWGIRNGELRKIEIKNK</sequence>
<comment type="caution">
    <text evidence="2">The sequence shown here is derived from an EMBL/GenBank/DDBJ whole genome shotgun (WGS) entry which is preliminary data.</text>
</comment>
<evidence type="ECO:0000313" key="2">
    <source>
        <dbReference type="EMBL" id="RNA36922.1"/>
    </source>
</evidence>
<name>A0A3M7SMI1_BRAPC</name>
<accession>A0A3M7SMI1</accession>
<dbReference type="Proteomes" id="UP000276133">
    <property type="component" value="Unassembled WGS sequence"/>
</dbReference>
<keyword evidence="3" id="KW-1185">Reference proteome</keyword>
<protein>
    <submittedName>
        <fullName evidence="2">Uncharacterized protein</fullName>
    </submittedName>
</protein>